<dbReference type="GeneID" id="84234283"/>
<dbReference type="RefSeq" id="XP_059320166.1">
    <property type="nucleotide sequence ID" value="XM_059464183.1"/>
</dbReference>
<protein>
    <submittedName>
        <fullName evidence="1">Uncharacterized protein</fullName>
    </submittedName>
</protein>
<dbReference type="Proteomes" id="UP000091956">
    <property type="component" value="Unassembled WGS sequence"/>
</dbReference>
<accession>A0A2P6FGR0</accession>
<organism evidence="1 2">
    <name type="scientific">Pseudogymnoascus verrucosus</name>
    <dbReference type="NCBI Taxonomy" id="342668"/>
    <lineage>
        <taxon>Eukaryota</taxon>
        <taxon>Fungi</taxon>
        <taxon>Dikarya</taxon>
        <taxon>Ascomycota</taxon>
        <taxon>Pezizomycotina</taxon>
        <taxon>Leotiomycetes</taxon>
        <taxon>Thelebolales</taxon>
        <taxon>Thelebolaceae</taxon>
        <taxon>Pseudogymnoascus</taxon>
    </lineage>
</organism>
<sequence length="152" mass="16980">MLVADVFGGREETRFLAGKRRRRRGCFSPTSLGQRWTQYPHHHHHLSALSPAGKEIETVHLLLHSLFIHLPIADDRPRSNEYTSPASASSRLAAHMLTRKDSPRVCIGADPAQLTQGRIRSEHPVCLAVSSRRVWIYVAQRASHGASESFVG</sequence>
<evidence type="ECO:0000313" key="2">
    <source>
        <dbReference type="Proteomes" id="UP000091956"/>
    </source>
</evidence>
<evidence type="ECO:0000313" key="1">
    <source>
        <dbReference type="EMBL" id="PQM43835.1"/>
    </source>
</evidence>
<keyword evidence="2" id="KW-1185">Reference proteome</keyword>
<proteinExistence type="predicted"/>
<gene>
    <name evidence="1" type="ORF">VE01_10731</name>
</gene>
<dbReference type="AlphaFoldDB" id="A0A2P6FGR0"/>
<reference evidence="2" key="2">
    <citation type="journal article" date="2018" name="Nat. Commun.">
        <title>Extreme sensitivity to ultraviolet light in the fungal pathogen causing white-nose syndrome of bats.</title>
        <authorList>
            <person name="Palmer J.M."/>
            <person name="Drees K.P."/>
            <person name="Foster J.T."/>
            <person name="Lindner D.L."/>
        </authorList>
    </citation>
    <scope>NUCLEOTIDE SEQUENCE [LARGE SCALE GENOMIC DNA]</scope>
    <source>
        <strain evidence="2">UAMH 10579</strain>
    </source>
</reference>
<dbReference type="EMBL" id="KV460206">
    <property type="protein sequence ID" value="PQM43835.1"/>
    <property type="molecule type" value="Genomic_DNA"/>
</dbReference>
<name>A0A2P6FGR0_9PEZI</name>
<reference evidence="1 2" key="1">
    <citation type="submission" date="2016-03" db="EMBL/GenBank/DDBJ databases">
        <title>Comparative genomics of Pseudogymnoascus destructans, the fungus causing white-nose syndrome of bats.</title>
        <authorList>
            <person name="Palmer J.M."/>
            <person name="Drees K.P."/>
            <person name="Foster J.T."/>
            <person name="Lindner D.L."/>
        </authorList>
    </citation>
    <scope>NUCLEOTIDE SEQUENCE [LARGE SCALE GENOMIC DNA]</scope>
    <source>
        <strain evidence="1 2">UAMH 10579</strain>
    </source>
</reference>